<keyword evidence="1" id="KW-0732">Signal</keyword>
<keyword evidence="4" id="KW-1185">Reference proteome</keyword>
<dbReference type="PANTHER" id="PTHR12121:SF36">
    <property type="entry name" value="ENDONUCLEASE_EXONUCLEASE_PHOSPHATASE DOMAIN-CONTAINING PROTEIN"/>
    <property type="match status" value="1"/>
</dbReference>
<dbReference type="GO" id="GO:0004519">
    <property type="term" value="F:endonuclease activity"/>
    <property type="evidence" value="ECO:0007669"/>
    <property type="project" value="UniProtKB-KW"/>
</dbReference>
<keyword evidence="3" id="KW-0378">Hydrolase</keyword>
<evidence type="ECO:0000313" key="3">
    <source>
        <dbReference type="EMBL" id="MFL9843477.1"/>
    </source>
</evidence>
<dbReference type="PANTHER" id="PTHR12121">
    <property type="entry name" value="CARBON CATABOLITE REPRESSOR PROTEIN 4"/>
    <property type="match status" value="1"/>
</dbReference>
<dbReference type="EMBL" id="JBELPZ010000002">
    <property type="protein sequence ID" value="MFL9843477.1"/>
    <property type="molecule type" value="Genomic_DNA"/>
</dbReference>
<reference evidence="3 4" key="1">
    <citation type="submission" date="2024-06" db="EMBL/GenBank/DDBJ databases">
        <authorList>
            <person name="Kaempfer P."/>
            <person name="Viver T."/>
        </authorList>
    </citation>
    <scope>NUCLEOTIDE SEQUENCE [LARGE SCALE GENOMIC DNA]</scope>
    <source>
        <strain evidence="3 4">ST-119</strain>
    </source>
</reference>
<dbReference type="InterPro" id="IPR050410">
    <property type="entry name" value="CCR4/nocturin_mRNA_transcr"/>
</dbReference>
<feature type="chain" id="PRO_5046402724" evidence="1">
    <location>
        <begin position="22"/>
        <end position="281"/>
    </location>
</feature>
<organism evidence="3 4">
    <name type="scientific">Flavobacterium rhizosphaerae</name>
    <dbReference type="NCBI Taxonomy" id="3163298"/>
    <lineage>
        <taxon>Bacteria</taxon>
        <taxon>Pseudomonadati</taxon>
        <taxon>Bacteroidota</taxon>
        <taxon>Flavobacteriia</taxon>
        <taxon>Flavobacteriales</taxon>
        <taxon>Flavobacteriaceae</taxon>
        <taxon>Flavobacterium</taxon>
    </lineage>
</organism>
<keyword evidence="3" id="KW-0540">Nuclease</keyword>
<evidence type="ECO:0000256" key="1">
    <source>
        <dbReference type="SAM" id="SignalP"/>
    </source>
</evidence>
<keyword evidence="3" id="KW-0255">Endonuclease</keyword>
<dbReference type="Proteomes" id="UP001629156">
    <property type="component" value="Unassembled WGS sequence"/>
</dbReference>
<dbReference type="Pfam" id="PF03372">
    <property type="entry name" value="Exo_endo_phos"/>
    <property type="match status" value="1"/>
</dbReference>
<dbReference type="SUPFAM" id="SSF56219">
    <property type="entry name" value="DNase I-like"/>
    <property type="match status" value="1"/>
</dbReference>
<evidence type="ECO:0000313" key="4">
    <source>
        <dbReference type="Proteomes" id="UP001629156"/>
    </source>
</evidence>
<name>A0ABW8YU27_9FLAO</name>
<feature type="signal peptide" evidence="1">
    <location>
        <begin position="1"/>
        <end position="21"/>
    </location>
</feature>
<dbReference type="RefSeq" id="WP_408083729.1">
    <property type="nucleotide sequence ID" value="NZ_JBELPZ010000002.1"/>
</dbReference>
<feature type="domain" description="Endonuclease/exonuclease/phosphatase" evidence="2">
    <location>
        <begin position="27"/>
        <end position="270"/>
    </location>
</feature>
<accession>A0ABW8YU27</accession>
<sequence>MKNFGLLCTLFAVFIITATSAQQVKVMTYNIRLNTASDGENRWDNRKEMLTGQVLFYEPDFMGVQEALPEQMQFLNTNLDSIYSSIGAGRDDGKNKGEFSAVFYNKKKYKLIESNTFWLSETPEKPSKGWDAAYNRVCTYGKFKNTKTGQELWMFNTHFDHVGDVARNESAKLILKTIQEVNKQNLPFILTGDFNLEPESQPIITISKEMNDSKLAADFTYGPQGTFNGFEFTKPVTNRIDYIFTSKNGIKVKKYAVLSNSDLCRYPSDHFPVYAELEIKK</sequence>
<evidence type="ECO:0000259" key="2">
    <source>
        <dbReference type="Pfam" id="PF03372"/>
    </source>
</evidence>
<proteinExistence type="predicted"/>
<dbReference type="InterPro" id="IPR036691">
    <property type="entry name" value="Endo/exonu/phosph_ase_sf"/>
</dbReference>
<dbReference type="CDD" id="cd09083">
    <property type="entry name" value="EEP-1"/>
    <property type="match status" value="1"/>
</dbReference>
<comment type="caution">
    <text evidence="3">The sequence shown here is derived from an EMBL/GenBank/DDBJ whole genome shotgun (WGS) entry which is preliminary data.</text>
</comment>
<protein>
    <submittedName>
        <fullName evidence="3">Endonuclease/exonuclease/phosphatase family protein</fullName>
    </submittedName>
</protein>
<dbReference type="InterPro" id="IPR005135">
    <property type="entry name" value="Endo/exonuclease/phosphatase"/>
</dbReference>
<gene>
    <name evidence="3" type="ORF">ABS766_03485</name>
</gene>
<dbReference type="Gene3D" id="3.60.10.10">
    <property type="entry name" value="Endonuclease/exonuclease/phosphatase"/>
    <property type="match status" value="1"/>
</dbReference>